<sequence length="138" mass="15467">RIYDLSSLINSLPQPPSLICLSETWLKDCQFISIPNYKLITDNRIGIGGGTAIAALNNIEFASILDNPLSKLCHDHNINISIAKTKLNNISTFIISLYNHPNNPVSNNNSRFWQQFFELCDLLPNVIISGDFNSKHPL</sequence>
<evidence type="ECO:0000313" key="2">
    <source>
        <dbReference type="Proteomes" id="UP000008237"/>
    </source>
</evidence>
<protein>
    <recommendedName>
        <fullName evidence="3">Endonuclease/exonuclease/phosphatase domain-containing protein</fullName>
    </recommendedName>
</protein>
<accession>E2BTK7</accession>
<feature type="non-terminal residue" evidence="1">
    <location>
        <position position="138"/>
    </location>
</feature>
<keyword evidence="2" id="KW-1185">Reference proteome</keyword>
<dbReference type="Gene3D" id="3.60.10.10">
    <property type="entry name" value="Endonuclease/exonuclease/phosphatase"/>
    <property type="match status" value="1"/>
</dbReference>
<gene>
    <name evidence="1" type="ORF">EAI_05360</name>
</gene>
<evidence type="ECO:0000313" key="1">
    <source>
        <dbReference type="EMBL" id="EFN80973.1"/>
    </source>
</evidence>
<dbReference type="AlphaFoldDB" id="E2BTK7"/>
<reference evidence="1 2" key="1">
    <citation type="journal article" date="2010" name="Science">
        <title>Genomic comparison of the ants Camponotus floridanus and Harpegnathos saltator.</title>
        <authorList>
            <person name="Bonasio R."/>
            <person name="Zhang G."/>
            <person name="Ye C."/>
            <person name="Mutti N.S."/>
            <person name="Fang X."/>
            <person name="Qin N."/>
            <person name="Donahue G."/>
            <person name="Yang P."/>
            <person name="Li Q."/>
            <person name="Li C."/>
            <person name="Zhang P."/>
            <person name="Huang Z."/>
            <person name="Berger S.L."/>
            <person name="Reinberg D."/>
            <person name="Wang J."/>
            <person name="Liebig J."/>
        </authorList>
    </citation>
    <scope>NUCLEOTIDE SEQUENCE [LARGE SCALE GENOMIC DNA]</scope>
    <source>
        <strain evidence="1 2">R22 G/1</strain>
    </source>
</reference>
<dbReference type="InParanoid" id="E2BTK7"/>
<dbReference type="Proteomes" id="UP000008237">
    <property type="component" value="Unassembled WGS sequence"/>
</dbReference>
<dbReference type="InterPro" id="IPR036691">
    <property type="entry name" value="Endo/exonu/phosph_ase_sf"/>
</dbReference>
<name>E2BTK7_HARSA</name>
<dbReference type="EMBL" id="GL450443">
    <property type="protein sequence ID" value="EFN80973.1"/>
    <property type="molecule type" value="Genomic_DNA"/>
</dbReference>
<feature type="non-terminal residue" evidence="1">
    <location>
        <position position="1"/>
    </location>
</feature>
<dbReference type="SUPFAM" id="SSF56219">
    <property type="entry name" value="DNase I-like"/>
    <property type="match status" value="1"/>
</dbReference>
<organism evidence="2">
    <name type="scientific">Harpegnathos saltator</name>
    <name type="common">Jerdon's jumping ant</name>
    <dbReference type="NCBI Taxonomy" id="610380"/>
    <lineage>
        <taxon>Eukaryota</taxon>
        <taxon>Metazoa</taxon>
        <taxon>Ecdysozoa</taxon>
        <taxon>Arthropoda</taxon>
        <taxon>Hexapoda</taxon>
        <taxon>Insecta</taxon>
        <taxon>Pterygota</taxon>
        <taxon>Neoptera</taxon>
        <taxon>Endopterygota</taxon>
        <taxon>Hymenoptera</taxon>
        <taxon>Apocrita</taxon>
        <taxon>Aculeata</taxon>
        <taxon>Formicoidea</taxon>
        <taxon>Formicidae</taxon>
        <taxon>Ponerinae</taxon>
        <taxon>Ponerini</taxon>
        <taxon>Harpegnathos</taxon>
    </lineage>
</organism>
<proteinExistence type="predicted"/>
<evidence type="ECO:0008006" key="3">
    <source>
        <dbReference type="Google" id="ProtNLM"/>
    </source>
</evidence>